<name>A0ACC7NQN1_9BACL</name>
<reference evidence="1" key="1">
    <citation type="submission" date="2024-12" db="EMBL/GenBank/DDBJ databases">
        <authorList>
            <person name="Wu N."/>
        </authorList>
    </citation>
    <scope>NUCLEOTIDE SEQUENCE</scope>
    <source>
        <strain evidence="1">P15</strain>
    </source>
</reference>
<protein>
    <submittedName>
        <fullName evidence="1">Sporulation protein YpjB</fullName>
    </submittedName>
</protein>
<sequence>MNIGRIGRIPLCLLGLFVMLALAGCGRGQTDSANSIQVPPAEEAGQLQTLNIKADELYKHAAAGQYLEARQALEEFGTLAASASYAGVTGIEGVNALTDAVVEAKRQFNAARLDPEKVVHSAARLKLAADALTHKKQPMWLHYYKVLNGDTGRLEEAVAKGNQAAAKAAFVALSGHYDAIRPSVWISRTPEEAERMDSLLTFFAKQVEPAAFQKETLEGGLRQWRETLSALFRKGDDQSVYLPIIEPDQPILWTLTIGMVIATVLAFAGWRMIRVEREAVRPPRFRGMGGGR</sequence>
<evidence type="ECO:0000313" key="2">
    <source>
        <dbReference type="Proteomes" id="UP001631969"/>
    </source>
</evidence>
<dbReference type="EMBL" id="JBJURJ010000001">
    <property type="protein sequence ID" value="MFM9326931.1"/>
    <property type="molecule type" value="Genomic_DNA"/>
</dbReference>
<accession>A0ACC7NQN1</accession>
<proteinExistence type="predicted"/>
<organism evidence="1 2">
    <name type="scientific">Paenibacillus mesotrionivorans</name>
    <dbReference type="NCBI Taxonomy" id="3160968"/>
    <lineage>
        <taxon>Bacteria</taxon>
        <taxon>Bacillati</taxon>
        <taxon>Bacillota</taxon>
        <taxon>Bacilli</taxon>
        <taxon>Bacillales</taxon>
        <taxon>Paenibacillaceae</taxon>
        <taxon>Paenibacillus</taxon>
    </lineage>
</organism>
<dbReference type="Proteomes" id="UP001631969">
    <property type="component" value="Unassembled WGS sequence"/>
</dbReference>
<evidence type="ECO:0000313" key="1">
    <source>
        <dbReference type="EMBL" id="MFM9326931.1"/>
    </source>
</evidence>
<gene>
    <name evidence="1" type="ORF">ACI1P1_01330</name>
</gene>
<keyword evidence="2" id="KW-1185">Reference proteome</keyword>
<comment type="caution">
    <text evidence="1">The sequence shown here is derived from an EMBL/GenBank/DDBJ whole genome shotgun (WGS) entry which is preliminary data.</text>
</comment>